<feature type="domain" description="Hydantoinase B/oxoprolinase" evidence="3">
    <location>
        <begin position="742"/>
        <end position="1278"/>
    </location>
</feature>
<dbReference type="OrthoDB" id="3643at2759"/>
<dbReference type="Proteomes" id="UP000327118">
    <property type="component" value="Unassembled WGS sequence"/>
</dbReference>
<reference evidence="7" key="1">
    <citation type="submission" date="2019-04" db="EMBL/GenBank/DDBJ databases">
        <title>Friends and foes A comparative genomics studyof 23 Aspergillus species from section Flavi.</title>
        <authorList>
            <consortium name="DOE Joint Genome Institute"/>
            <person name="Kjaerbolling I."/>
            <person name="Vesth T."/>
            <person name="Frisvad J.C."/>
            <person name="Nybo J.L."/>
            <person name="Theobald S."/>
            <person name="Kildgaard S."/>
            <person name="Isbrandt T."/>
            <person name="Kuo A."/>
            <person name="Sato A."/>
            <person name="Lyhne E.K."/>
            <person name="Kogle M.E."/>
            <person name="Wiebenga A."/>
            <person name="Kun R.S."/>
            <person name="Lubbers R.J."/>
            <person name="Makela M.R."/>
            <person name="Barry K."/>
            <person name="Chovatia M."/>
            <person name="Clum A."/>
            <person name="Daum C."/>
            <person name="Haridas S."/>
            <person name="He G."/>
            <person name="LaButti K."/>
            <person name="Lipzen A."/>
            <person name="Mondo S."/>
            <person name="Riley R."/>
            <person name="Salamov A."/>
            <person name="Simmons B.A."/>
            <person name="Magnuson J.K."/>
            <person name="Henrissat B."/>
            <person name="Mortensen U.H."/>
            <person name="Larsen T.O."/>
            <person name="Devries R.P."/>
            <person name="Grigoriev I.V."/>
            <person name="Machida M."/>
            <person name="Baker S.E."/>
            <person name="Andersen M.R."/>
        </authorList>
    </citation>
    <scope>NUCLEOTIDE SEQUENCE [LARGE SCALE GENOMIC DNA]</scope>
    <source>
        <strain evidence="7">CBS 553.77</strain>
    </source>
</reference>
<dbReference type="Pfam" id="PF01968">
    <property type="entry name" value="Hydantoinase_A"/>
    <property type="match status" value="1"/>
</dbReference>
<dbReference type="PANTHER" id="PTHR11365">
    <property type="entry name" value="5-OXOPROLINASE RELATED"/>
    <property type="match status" value="1"/>
</dbReference>
<dbReference type="Pfam" id="PF19278">
    <property type="entry name" value="Hydant_A_C"/>
    <property type="match status" value="1"/>
</dbReference>
<dbReference type="GO" id="GO:0006749">
    <property type="term" value="P:glutathione metabolic process"/>
    <property type="evidence" value="ECO:0007669"/>
    <property type="project" value="TreeGrafter"/>
</dbReference>
<evidence type="ECO:0000313" key="7">
    <source>
        <dbReference type="Proteomes" id="UP000327118"/>
    </source>
</evidence>
<dbReference type="PANTHER" id="PTHR11365:SF2">
    <property type="entry name" value="5-OXOPROLINASE"/>
    <property type="match status" value="1"/>
</dbReference>
<dbReference type="Pfam" id="PF02538">
    <property type="entry name" value="Hydantoinase_B"/>
    <property type="match status" value="1"/>
</dbReference>
<dbReference type="EMBL" id="ML739049">
    <property type="protein sequence ID" value="KAE8355647.1"/>
    <property type="molecule type" value="Genomic_DNA"/>
</dbReference>
<feature type="domain" description="Acetophenone carboxylase-like C-terminal" evidence="5">
    <location>
        <begin position="546"/>
        <end position="725"/>
    </location>
</feature>
<dbReference type="GO" id="GO:0005829">
    <property type="term" value="C:cytosol"/>
    <property type="evidence" value="ECO:0007669"/>
    <property type="project" value="TreeGrafter"/>
</dbReference>
<accession>A0A5N6ZDD5</accession>
<organism evidence="6 7">
    <name type="scientific">Aspergillus coremiiformis</name>
    <dbReference type="NCBI Taxonomy" id="138285"/>
    <lineage>
        <taxon>Eukaryota</taxon>
        <taxon>Fungi</taxon>
        <taxon>Dikarya</taxon>
        <taxon>Ascomycota</taxon>
        <taxon>Pezizomycotina</taxon>
        <taxon>Eurotiomycetes</taxon>
        <taxon>Eurotiomycetidae</taxon>
        <taxon>Eurotiales</taxon>
        <taxon>Aspergillaceae</taxon>
        <taxon>Aspergillus</taxon>
        <taxon>Aspergillus subgen. Circumdati</taxon>
    </lineage>
</organism>
<keyword evidence="7" id="KW-1185">Reference proteome</keyword>
<proteinExistence type="inferred from homology"/>
<feature type="domain" description="Hydantoinase/oxoprolinase N-terminal" evidence="4">
    <location>
        <begin position="9"/>
        <end position="215"/>
    </location>
</feature>
<evidence type="ECO:0000256" key="1">
    <source>
        <dbReference type="ARBA" id="ARBA00010403"/>
    </source>
</evidence>
<feature type="domain" description="Hydantoinase A/oxoprolinase" evidence="2">
    <location>
        <begin position="234"/>
        <end position="534"/>
    </location>
</feature>
<dbReference type="InterPro" id="IPR002821">
    <property type="entry name" value="Hydantoinase_A"/>
</dbReference>
<dbReference type="InterPro" id="IPR045079">
    <property type="entry name" value="Oxoprolinase-like"/>
</dbReference>
<protein>
    <submittedName>
        <fullName evidence="6">Hydantoinase B/oxoprolinase-domain-containing protein</fullName>
    </submittedName>
</protein>
<name>A0A5N6ZDD5_9EURO</name>
<dbReference type="AlphaFoldDB" id="A0A5N6ZDD5"/>
<dbReference type="InterPro" id="IPR003692">
    <property type="entry name" value="Hydantoinase_B"/>
</dbReference>
<evidence type="ECO:0000259" key="3">
    <source>
        <dbReference type="Pfam" id="PF02538"/>
    </source>
</evidence>
<sequence>MAGDGKITISIDRGGTFTDVHAIVPGQPDIILKLLSVDPAHYQDAPTEGVRQILELVTGEPHPRGQPLKLDRIGCLRMGTTVATNALLERKGARSVLLTTKGFRDLLKIGDQSRPNIFDLSMARPGVLPEGVVEVNERIVPCHPSADKECFSGARVVEGVTGEKFRVVQELNLEEVRTELQRYRDEGYQSLSVALVHSFAYPEHERQIGELAESMGFSVTLSSKLQPMIKIVPRGMSAAADAYLTPVIKTYIDSISSSFEGGLERQRECRFEFMQSDGGLVDFRRFSGLKAILSGPAAGVVGFAATSWDPTEKTPVIGFDMGGTSTDVSRFDGHLEHVFGSKVAGVLIQSPQLDINTVAAGGGSILSYRNGLFYVGPESASAHPGPACYRKGGPLTVTDANLFLGRLLPEYFPHIFGPDEDQPLDPEVTTKLFIELTQKVNAERKEKGQPEYAPEEVALGFLKVADESMARPIRNLTQARGFETASHHLACFGGAGGQHACSVAASLGISRIIIHKYSSVLSAYGLALAEVVKESQEPVSADFLSSQSSLEKRFGDMTESATIEMEGQGFLADQVRHELYLNMRYDGSDTSLMILKPEDDSSFLDQFKIRHRREFNFNSERPVLVDDIRVRTIASSKVRTETSPLVQLREATLQDVSGAPDNTTKAFFDGYSSRIDIPVYLLDRFEKNTRVYGPAVIIDKTQTIVVAPNAVAKILETCIVIDLKEEQTGTDGVPVELSSGIDPIRLSIFGHRFMSIAEQMGRTLQKTSVSTNIKERLDFSCALFSPDGGLVANAPHVPVHLGSMQFAVRYQHQKWLGNLHDGDVLVANHPSCGGTHLPDITVITPVFDKPGGSEIMFYVASRGHHADIGGILPGSMPPKSTELWQEGAAIEGEKVVSNGVFDEERMIELLVTKPAEYPGCSGARCISDNLSDLKAQIAANTRGISLIQSLFVEYGVETVQKYMYAIQATAETAVRNLLKDLHKRFGGQPLEAVDYMDDGTPIRLKVTINESDGSAVFDFSGTGPEVYGGWNAPIAITHSAIIYCLRAMIASDVPLNQGCLAPIDIQVPSPSMLSPTKTAAVVGGNVVTSQRITDVVLKAFRACAASQGCCNNLTFGTNPKVDPDTGTTIPGFGYYETIAGGSGAGPTWKGESGIHVHMTNTRITDPEILEKRYPTLLRQFTLRPGSGGKGLHPGGDGVIRDIEFLAPMEVSILSERRVHRPYGLEGGEDAQSGLNLWVTNDQETGEERVVNIGGKNTVSVKMHDRVVIMTAGGGGWGAAQ</sequence>
<dbReference type="InterPro" id="IPR008040">
    <property type="entry name" value="Hydant_A_N"/>
</dbReference>
<evidence type="ECO:0000259" key="4">
    <source>
        <dbReference type="Pfam" id="PF05378"/>
    </source>
</evidence>
<comment type="similarity">
    <text evidence="1">Belongs to the oxoprolinase family.</text>
</comment>
<dbReference type="GO" id="GO:0017168">
    <property type="term" value="F:5-oxoprolinase (ATP-hydrolyzing) activity"/>
    <property type="evidence" value="ECO:0007669"/>
    <property type="project" value="TreeGrafter"/>
</dbReference>
<gene>
    <name evidence="6" type="ORF">BDV28DRAFT_155254</name>
</gene>
<evidence type="ECO:0000259" key="2">
    <source>
        <dbReference type="Pfam" id="PF01968"/>
    </source>
</evidence>
<dbReference type="InterPro" id="IPR049517">
    <property type="entry name" value="ACX-like_C"/>
</dbReference>
<evidence type="ECO:0000313" key="6">
    <source>
        <dbReference type="EMBL" id="KAE8355647.1"/>
    </source>
</evidence>
<evidence type="ECO:0000259" key="5">
    <source>
        <dbReference type="Pfam" id="PF19278"/>
    </source>
</evidence>
<dbReference type="Pfam" id="PF05378">
    <property type="entry name" value="Hydant_A_N"/>
    <property type="match status" value="1"/>
</dbReference>